<gene>
    <name evidence="2" type="ORF">MMUR_32780</name>
</gene>
<sequence length="97" mass="10520">MSSGTVFAISSTAPEEAAPPVVGSSSLPPELSVPAAQPDSAMTPDTANIAVAYHQRGRPERLWFPDSTFPLLVVRAVLRRSRTADDLNHRRPRVQSR</sequence>
<name>A0A7I9WN12_9MYCO</name>
<dbReference type="AlphaFoldDB" id="A0A7I9WN12"/>
<evidence type="ECO:0000313" key="2">
    <source>
        <dbReference type="EMBL" id="GFG59142.1"/>
    </source>
</evidence>
<evidence type="ECO:0000256" key="1">
    <source>
        <dbReference type="SAM" id="MobiDB-lite"/>
    </source>
</evidence>
<organism evidence="2 3">
    <name type="scientific">Mycolicibacterium murale</name>
    <dbReference type="NCBI Taxonomy" id="182220"/>
    <lineage>
        <taxon>Bacteria</taxon>
        <taxon>Bacillati</taxon>
        <taxon>Actinomycetota</taxon>
        <taxon>Actinomycetes</taxon>
        <taxon>Mycobacteriales</taxon>
        <taxon>Mycobacteriaceae</taxon>
        <taxon>Mycolicibacterium</taxon>
    </lineage>
</organism>
<feature type="compositionally biased region" description="Polar residues" evidence="1">
    <location>
        <begin position="1"/>
        <end position="13"/>
    </location>
</feature>
<reference evidence="2 3" key="1">
    <citation type="journal article" date="2019" name="Emerg. Microbes Infect.">
        <title>Comprehensive subspecies identification of 175 nontuberculous mycobacteria species based on 7547 genomic profiles.</title>
        <authorList>
            <person name="Matsumoto Y."/>
            <person name="Kinjo T."/>
            <person name="Motooka D."/>
            <person name="Nabeya D."/>
            <person name="Jung N."/>
            <person name="Uechi K."/>
            <person name="Horii T."/>
            <person name="Iida T."/>
            <person name="Fujita J."/>
            <person name="Nakamura S."/>
        </authorList>
    </citation>
    <scope>NUCLEOTIDE SEQUENCE [LARGE SCALE GENOMIC DNA]</scope>
    <source>
        <strain evidence="2 3">JCM 13392</strain>
    </source>
</reference>
<proteinExistence type="predicted"/>
<keyword evidence="3" id="KW-1185">Reference proteome</keyword>
<comment type="caution">
    <text evidence="2">The sequence shown here is derived from an EMBL/GenBank/DDBJ whole genome shotgun (WGS) entry which is preliminary data.</text>
</comment>
<accession>A0A7I9WN12</accession>
<dbReference type="Proteomes" id="UP000465241">
    <property type="component" value="Unassembled WGS sequence"/>
</dbReference>
<feature type="region of interest" description="Disordered" evidence="1">
    <location>
        <begin position="1"/>
        <end position="42"/>
    </location>
</feature>
<dbReference type="EMBL" id="BLKT01000003">
    <property type="protein sequence ID" value="GFG59142.1"/>
    <property type="molecule type" value="Genomic_DNA"/>
</dbReference>
<protein>
    <submittedName>
        <fullName evidence="2">Uncharacterized protein</fullName>
    </submittedName>
</protein>
<evidence type="ECO:0000313" key="3">
    <source>
        <dbReference type="Proteomes" id="UP000465241"/>
    </source>
</evidence>